<dbReference type="CDD" id="cd07583">
    <property type="entry name" value="nitrilase_5"/>
    <property type="match status" value="1"/>
</dbReference>
<proteinExistence type="inferred from homology"/>
<protein>
    <submittedName>
        <fullName evidence="3">Nitrilase</fullName>
    </submittedName>
</protein>
<reference evidence="3 4" key="2">
    <citation type="journal article" date="2016" name="Int. J. Syst. Evol. Microbiol.">
        <title>Paenibacillus bovis sp. nov., isolated from raw yak (Bos grunniens) milk.</title>
        <authorList>
            <person name="Gao C."/>
            <person name="Han J."/>
            <person name="Liu Z."/>
            <person name="Xu X."/>
            <person name="Hang F."/>
            <person name="Wu Z."/>
        </authorList>
    </citation>
    <scope>NUCLEOTIDE SEQUENCE [LARGE SCALE GENOMIC DNA]</scope>
    <source>
        <strain evidence="3 4">BD3526</strain>
    </source>
</reference>
<reference evidence="4" key="1">
    <citation type="submission" date="2015-10" db="EMBL/GenBank/DDBJ databases">
        <title>Genome of Paenibacillus bovis sp. nov.</title>
        <authorList>
            <person name="Wu Z."/>
            <person name="Gao C."/>
            <person name="Liu Z."/>
            <person name="Zheng H."/>
        </authorList>
    </citation>
    <scope>NUCLEOTIDE SEQUENCE [LARGE SCALE GENOMIC DNA]</scope>
    <source>
        <strain evidence="4">BD3526</strain>
    </source>
</reference>
<keyword evidence="4" id="KW-1185">Reference proteome</keyword>
<dbReference type="AlphaFoldDB" id="A0A172ZII2"/>
<comment type="similarity">
    <text evidence="1">Belongs to the carbon-nitrogen hydrolase superfamily. NIT1/NIT2 family.</text>
</comment>
<evidence type="ECO:0000313" key="4">
    <source>
        <dbReference type="Proteomes" id="UP000078148"/>
    </source>
</evidence>
<dbReference type="PANTHER" id="PTHR23088:SF27">
    <property type="entry name" value="DEAMINATED GLUTATHIONE AMIDASE"/>
    <property type="match status" value="1"/>
</dbReference>
<dbReference type="OrthoDB" id="9811121at2"/>
<sequence length="270" mass="31053">MTTRALHISLIQMDIELGNPEVNLQRAEEWITRAMEAQPRPDVIVLPEMWNTGYALDRLDGLAEPENGPYTFWMSETARHYKITLVGGSISEQRQSGFYNTLYVFGPDGERTARYDKIHLFKLMNEEKFMQPGEETALFPLGDITAAASICYDIRFPELARTLALAGAKVWFVPAEWPHPRLNHWRTLLTARAIENQMYVIACNRVGRDEKSHFFGHSMVIDPWGEIVAESNDEEGILTATIDLDLSEEVRGRIPVFTDRRPELYRHEEK</sequence>
<dbReference type="PROSITE" id="PS50263">
    <property type="entry name" value="CN_HYDROLASE"/>
    <property type="match status" value="1"/>
</dbReference>
<name>A0A172ZII2_9BACL</name>
<gene>
    <name evidence="3" type="ORF">AR543_16235</name>
</gene>
<dbReference type="Proteomes" id="UP000078148">
    <property type="component" value="Chromosome"/>
</dbReference>
<evidence type="ECO:0000259" key="2">
    <source>
        <dbReference type="PROSITE" id="PS50263"/>
    </source>
</evidence>
<dbReference type="RefSeq" id="WP_060535509.1">
    <property type="nucleotide sequence ID" value="NZ_CP013023.1"/>
</dbReference>
<dbReference type="Gene3D" id="3.60.110.10">
    <property type="entry name" value="Carbon-nitrogen hydrolase"/>
    <property type="match status" value="1"/>
</dbReference>
<evidence type="ECO:0000256" key="1">
    <source>
        <dbReference type="ARBA" id="ARBA00010613"/>
    </source>
</evidence>
<accession>A0A172ZII2</accession>
<evidence type="ECO:0000313" key="3">
    <source>
        <dbReference type="EMBL" id="ANF97398.1"/>
    </source>
</evidence>
<dbReference type="PANTHER" id="PTHR23088">
    <property type="entry name" value="NITRILASE-RELATED"/>
    <property type="match status" value="1"/>
</dbReference>
<organism evidence="3 4">
    <name type="scientific">Paenibacillus bovis</name>
    <dbReference type="NCBI Taxonomy" id="1616788"/>
    <lineage>
        <taxon>Bacteria</taxon>
        <taxon>Bacillati</taxon>
        <taxon>Bacillota</taxon>
        <taxon>Bacilli</taxon>
        <taxon>Bacillales</taxon>
        <taxon>Paenibacillaceae</taxon>
        <taxon>Paenibacillus</taxon>
    </lineage>
</organism>
<dbReference type="EMBL" id="CP013023">
    <property type="protein sequence ID" value="ANF97398.1"/>
    <property type="molecule type" value="Genomic_DNA"/>
</dbReference>
<dbReference type="InterPro" id="IPR036526">
    <property type="entry name" value="C-N_Hydrolase_sf"/>
</dbReference>
<dbReference type="InterPro" id="IPR003010">
    <property type="entry name" value="C-N_Hydrolase"/>
</dbReference>
<dbReference type="STRING" id="1616788.AR543_16235"/>
<dbReference type="KEGG" id="pbv:AR543_16235"/>
<dbReference type="Pfam" id="PF00795">
    <property type="entry name" value="CN_hydrolase"/>
    <property type="match status" value="1"/>
</dbReference>
<feature type="domain" description="CN hydrolase" evidence="2">
    <location>
        <begin position="6"/>
        <end position="244"/>
    </location>
</feature>
<dbReference type="SUPFAM" id="SSF56317">
    <property type="entry name" value="Carbon-nitrogen hydrolase"/>
    <property type="match status" value="1"/>
</dbReference>